<evidence type="ECO:0000313" key="1">
    <source>
        <dbReference type="EMBL" id="MBB4148834.1"/>
    </source>
</evidence>
<name>A0A7W6LQV5_9SPHN</name>
<protein>
    <submittedName>
        <fullName evidence="1">Uncharacterized protein</fullName>
    </submittedName>
</protein>
<dbReference type="EMBL" id="JACIEU010000009">
    <property type="protein sequence ID" value="MBB4148834.1"/>
    <property type="molecule type" value="Genomic_DNA"/>
</dbReference>
<accession>A0A7W6LQV5</accession>
<dbReference type="AlphaFoldDB" id="A0A7W6LQV5"/>
<dbReference type="RefSeq" id="WP_281391436.1">
    <property type="nucleotide sequence ID" value="NZ_JACIEU010000009.1"/>
</dbReference>
<comment type="caution">
    <text evidence="1">The sequence shown here is derived from an EMBL/GenBank/DDBJ whole genome shotgun (WGS) entry which is preliminary data.</text>
</comment>
<gene>
    <name evidence="1" type="ORF">GGQ90_002618</name>
</gene>
<evidence type="ECO:0000313" key="2">
    <source>
        <dbReference type="Proteomes" id="UP000590524"/>
    </source>
</evidence>
<dbReference type="Proteomes" id="UP000590524">
    <property type="component" value="Unassembled WGS sequence"/>
</dbReference>
<keyword evidence="2" id="KW-1185">Reference proteome</keyword>
<organism evidence="1 2">
    <name type="scientific">Sphingobium scionense</name>
    <dbReference type="NCBI Taxonomy" id="1404341"/>
    <lineage>
        <taxon>Bacteria</taxon>
        <taxon>Pseudomonadati</taxon>
        <taxon>Pseudomonadota</taxon>
        <taxon>Alphaproteobacteria</taxon>
        <taxon>Sphingomonadales</taxon>
        <taxon>Sphingomonadaceae</taxon>
        <taxon>Sphingobium</taxon>
    </lineage>
</organism>
<sequence length="43" mass="4682">MASDKFFWPCLRDAVGPFADYTIIANDPQLALPDHGGADEMQG</sequence>
<proteinExistence type="predicted"/>
<reference evidence="1 2" key="1">
    <citation type="submission" date="2020-08" db="EMBL/GenBank/DDBJ databases">
        <title>Genomic Encyclopedia of Type Strains, Phase IV (KMG-IV): sequencing the most valuable type-strain genomes for metagenomic binning, comparative biology and taxonomic classification.</title>
        <authorList>
            <person name="Goeker M."/>
        </authorList>
    </citation>
    <scope>NUCLEOTIDE SEQUENCE [LARGE SCALE GENOMIC DNA]</scope>
    <source>
        <strain evidence="1 2">DSM 19371</strain>
    </source>
</reference>